<comment type="similarity">
    <text evidence="1">Belongs to the DNA2/NAM7 helicase family.</text>
</comment>
<dbReference type="Pfam" id="PF13087">
    <property type="entry name" value="AAA_12"/>
    <property type="match status" value="1"/>
</dbReference>
<evidence type="ECO:0000256" key="5">
    <source>
        <dbReference type="ARBA" id="ARBA00022840"/>
    </source>
</evidence>
<dbReference type="InterPro" id="IPR047187">
    <property type="entry name" value="SF1_C_Upf1"/>
</dbReference>
<dbReference type="RefSeq" id="WP_189000179.1">
    <property type="nucleotide sequence ID" value="NZ_BMHP01000013.1"/>
</dbReference>
<dbReference type="InterPro" id="IPR011335">
    <property type="entry name" value="Restrct_endonuc-II-like"/>
</dbReference>
<keyword evidence="4" id="KW-0347">Helicase</keyword>
<dbReference type="PANTHER" id="PTHR43788">
    <property type="entry name" value="DNA2/NAM7 HELICASE FAMILY MEMBER"/>
    <property type="match status" value="1"/>
</dbReference>
<keyword evidence="10" id="KW-1185">Reference proteome</keyword>
<evidence type="ECO:0000256" key="2">
    <source>
        <dbReference type="ARBA" id="ARBA00022741"/>
    </source>
</evidence>
<protein>
    <submittedName>
        <fullName evidence="9">ATPase AAA</fullName>
    </submittedName>
</protein>
<feature type="domain" description="Restriction endonuclease type II-like" evidence="8">
    <location>
        <begin position="1361"/>
        <end position="1453"/>
    </location>
</feature>
<keyword evidence="5" id="KW-0067">ATP-binding</keyword>
<feature type="domain" description="DNA2/NAM7 helicase helicase" evidence="6">
    <location>
        <begin position="366"/>
        <end position="495"/>
    </location>
</feature>
<sequence>MGTNSTDAVRMRLTQIFKYLQGLNQIKNPVKKSIDDQHWKLWLSDLPKHEDIECRFLELGSEPDAEDSLDVLLKVRRPILTQCPEPPELIRDWLIPGWQKVENEPEIIGEKASSNEDAEQFEDDEDRFEWFDQWNNERTAWKLQELPARAASNIFESLYALNSTLEREQDQVELIVGDGILDWTVSESETIHHPILLQKVKLIFDPSVPEFTVIPIEVGGSFYSPLLQDMEHVSATTIKACTEELIRLPCTPLDHQIAGDYLKRVSSILSASGKFFAYGESRNQELDNHPVIIRKPVFFLRSRSHGFAQSLERILEHLDETTTFPEAVTSITGIDLRDRSTEETEAFQILDVNGDDEEVYFTKEANAEQLDIALKIKRYGSVLVQGPPGTGKTHTIANLIGHLLAEGKSILVTSHTSKALQVLRDKVAEPLQGLCVSVINEEIGNQQMDQSIDIISERLSSMTNASLNRNIETLEQMRKELLHEIHYINKDLRLTREYEYTPIVILGQSYQPIESAKLIAAEKNLLTLIPGDIRAGSSLPLQEKELTALYLSNKLLSYNDEMELQALKLPLHMLPTPQMFTALVEQYHELALKPRELHHPYWNSSIDIDLDSITTLLKESLVQVGKYSLDEKWKLVILSSGQLEEESMAVWKELMAEMGHLIELYNLAKSTCFRFEVVIPEDVIELQQLEGTLQEMIQFIRSNRKINMIQLVLRPKWSRASKQVQVNGASPSSLAHFEAVDIIVRHRLTRMSLMSRWNRQVTSIGGRSVESFGSEPELLLPQLKDQLQELINWDQTARNQIQKQWEEKGINWNQLMSSKPNELIPYSDLIHFKSNIEIDLPIIVDSLFNEKKLLEITHQLTSLTELLGQHATDSSRSINGLLSAVKNLDPTTYASMYDSLSEIWGKSQELQRRNEMLIKLESAAPNWAEAIRERDGVHASSEISVNWHKAWLIRQLDHELKRRQELSPEKLQTKLSDAREAFKRISVELVEQKAWLAVKRKTNLEQQMALQGWKLQMKRIGKATGSMAPFRLAEARKLMPLCQSAVPVWIMPINKVVESFDPFTNQFDVVIIDEASQADIMALTALYLGKQVIVVGDDNQVSPDAVGQKQMEVQKLIESTLIDIPNATLYDGQTSLYDLAGMTFAGKTQLREHFRCVEPIIQFSNSLSYNMAIKPLRDNSGVSRRPHTIAYRVEANTQSGKTNQVEAITITSLVMAAVEHESYEEATIGVISLLGEEQAILIDTILQRHMDPLEYRKRKIRCGNSAQFQGDERDVMFLSMVHVASGDGPLRMLSDPGERMKKRYNVAASRARDQMWLVYSLNESVELKDGDLRKRLIQHMINPYALTEKLKQAEPRLDSEFERQVMERLLNEGFHVVPQWKVGAYRIDLVVEGSGKRIAIECDGEQFHTSENLSQDISRQMILERLGWTFIRIRGSVYFRNPVKTMQDVCRALEDYGVTRDLHKQQEEHQIEDDCLKQQIIQRAEEMRKEWDAQPDIIYAERKTSQARKPKVAKREKVDISSEEKPEIPEMPEMPQQQTIDFDIDPPLIPGDLLSFLKQHNLQFIDKRSKGGALWVIGGQEIKSMLKPLISQGIKFSYLPKGSQSTNHKPGWFTKHGG</sequence>
<dbReference type="InterPro" id="IPR027417">
    <property type="entry name" value="P-loop_NTPase"/>
</dbReference>
<reference evidence="9" key="1">
    <citation type="journal article" date="2014" name="Int. J. Syst. Evol. Microbiol.">
        <title>Complete genome sequence of Corynebacterium casei LMG S-19264T (=DSM 44701T), isolated from a smear-ripened cheese.</title>
        <authorList>
            <consortium name="US DOE Joint Genome Institute (JGI-PGF)"/>
            <person name="Walter F."/>
            <person name="Albersmeier A."/>
            <person name="Kalinowski J."/>
            <person name="Ruckert C."/>
        </authorList>
    </citation>
    <scope>NUCLEOTIDE SEQUENCE</scope>
    <source>
        <strain evidence="9">CGMCC 1.15178</strain>
    </source>
</reference>
<evidence type="ECO:0000256" key="3">
    <source>
        <dbReference type="ARBA" id="ARBA00022801"/>
    </source>
</evidence>
<dbReference type="SUPFAM" id="SSF52980">
    <property type="entry name" value="Restriction endonuclease-like"/>
    <property type="match status" value="1"/>
</dbReference>
<reference evidence="9" key="2">
    <citation type="submission" date="2020-09" db="EMBL/GenBank/DDBJ databases">
        <authorList>
            <person name="Sun Q."/>
            <person name="Zhou Y."/>
        </authorList>
    </citation>
    <scope>NUCLEOTIDE SEQUENCE</scope>
    <source>
        <strain evidence="9">CGMCC 1.15178</strain>
    </source>
</reference>
<dbReference type="Pfam" id="PF18741">
    <property type="entry name" value="MTES_1575"/>
    <property type="match status" value="1"/>
</dbReference>
<evidence type="ECO:0000256" key="1">
    <source>
        <dbReference type="ARBA" id="ARBA00007913"/>
    </source>
</evidence>
<dbReference type="Gene3D" id="3.40.50.300">
    <property type="entry name" value="P-loop containing nucleotide triphosphate hydrolases"/>
    <property type="match status" value="3"/>
</dbReference>
<feature type="domain" description="DNA2/NAM7 helicase-like C-terminal" evidence="7">
    <location>
        <begin position="1147"/>
        <end position="1318"/>
    </location>
</feature>
<keyword evidence="2" id="KW-0547">Nucleotide-binding</keyword>
<keyword evidence="3" id="KW-0378">Hydrolase</keyword>
<organism evidence="9 10">
    <name type="scientific">Paenibacillus nasutitermitis</name>
    <dbReference type="NCBI Taxonomy" id="1652958"/>
    <lineage>
        <taxon>Bacteria</taxon>
        <taxon>Bacillati</taxon>
        <taxon>Bacillota</taxon>
        <taxon>Bacilli</taxon>
        <taxon>Bacillales</taxon>
        <taxon>Paenibacillaceae</taxon>
        <taxon>Paenibacillus</taxon>
    </lineage>
</organism>
<evidence type="ECO:0000259" key="6">
    <source>
        <dbReference type="Pfam" id="PF13086"/>
    </source>
</evidence>
<evidence type="ECO:0000259" key="7">
    <source>
        <dbReference type="Pfam" id="PF13087"/>
    </source>
</evidence>
<dbReference type="InterPro" id="IPR049468">
    <property type="entry name" value="Restrct_endonuc-II-like_dom"/>
</dbReference>
<dbReference type="Gene3D" id="3.40.960.10">
    <property type="entry name" value="VSR Endonuclease"/>
    <property type="match status" value="1"/>
</dbReference>
<proteinExistence type="inferred from homology"/>
<accession>A0A917E2Y7</accession>
<dbReference type="GO" id="GO:0016787">
    <property type="term" value="F:hydrolase activity"/>
    <property type="evidence" value="ECO:0007669"/>
    <property type="project" value="UniProtKB-KW"/>
</dbReference>
<dbReference type="Pfam" id="PF13086">
    <property type="entry name" value="AAA_11"/>
    <property type="match status" value="1"/>
</dbReference>
<evidence type="ECO:0000313" key="10">
    <source>
        <dbReference type="Proteomes" id="UP000612456"/>
    </source>
</evidence>
<dbReference type="GO" id="GO:0043139">
    <property type="term" value="F:5'-3' DNA helicase activity"/>
    <property type="evidence" value="ECO:0007669"/>
    <property type="project" value="TreeGrafter"/>
</dbReference>
<dbReference type="InterPro" id="IPR041679">
    <property type="entry name" value="DNA2/NAM7-like_C"/>
</dbReference>
<dbReference type="CDD" id="cd18808">
    <property type="entry name" value="SF1_C_Upf1"/>
    <property type="match status" value="1"/>
</dbReference>
<dbReference type="GO" id="GO:0005524">
    <property type="term" value="F:ATP binding"/>
    <property type="evidence" value="ECO:0007669"/>
    <property type="project" value="UniProtKB-KW"/>
</dbReference>
<dbReference type="InterPro" id="IPR050534">
    <property type="entry name" value="Coronavir_polyprotein_1ab"/>
</dbReference>
<dbReference type="Proteomes" id="UP000612456">
    <property type="component" value="Unassembled WGS sequence"/>
</dbReference>
<evidence type="ECO:0000313" key="9">
    <source>
        <dbReference type="EMBL" id="GGD99935.1"/>
    </source>
</evidence>
<gene>
    <name evidence="9" type="ORF">GCM10010911_68620</name>
</gene>
<evidence type="ECO:0000259" key="8">
    <source>
        <dbReference type="Pfam" id="PF18741"/>
    </source>
</evidence>
<dbReference type="EMBL" id="BMHP01000013">
    <property type="protein sequence ID" value="GGD99935.1"/>
    <property type="molecule type" value="Genomic_DNA"/>
</dbReference>
<name>A0A917E2Y7_9BACL</name>
<dbReference type="PANTHER" id="PTHR43788:SF8">
    <property type="entry name" value="DNA-BINDING PROTEIN SMUBP-2"/>
    <property type="match status" value="1"/>
</dbReference>
<evidence type="ECO:0000256" key="4">
    <source>
        <dbReference type="ARBA" id="ARBA00022806"/>
    </source>
</evidence>
<dbReference type="InterPro" id="IPR041677">
    <property type="entry name" value="DNA2/NAM7_AAA_11"/>
</dbReference>
<dbReference type="SUPFAM" id="SSF52540">
    <property type="entry name" value="P-loop containing nucleoside triphosphate hydrolases"/>
    <property type="match status" value="1"/>
</dbReference>
<comment type="caution">
    <text evidence="9">The sequence shown here is derived from an EMBL/GenBank/DDBJ whole genome shotgun (WGS) entry which is preliminary data.</text>
</comment>